<sequence length="436" mass="49029">MIKLGFSECTVTPPAGIWLGGFSNRTEPSIGVRDHLRAQVMWLRSTESEEEHVVVVVDQVGLTRSWTDSLQERIQSIWGLRSDQVLVHWTHTHCAPLYREPTPGFEHAVFSADYFNALLDAIIEVCRAARDDLEPVSLFFGTGSSDLAVSRRLIVDGQNVFAANPYGVIDHEVPVVKASRSDGSCKLVLFSYACHPTMTNALLISAEFPGVARSLIEKRLPGTRAMFLQGCGADAVVGVLSSEKERYLLQDQWEDVEAAGRSLAWKVLLTLAHRMEPIIDDTLAGCTESCYPTFEHFPTRMELEERAKGEHVGDSRWANYLLQRFSGEPVWPLNIEARVHGLRLGDIYILGQPGEVVAAYGLRLKERHPRLRMITLGYCHSQIGYIPRRSMYDEGGYEVDAWRTWGYPSRWDRSIELMFESTAEAVLSKLKMGETP</sequence>
<evidence type="ECO:0000259" key="1">
    <source>
        <dbReference type="Pfam" id="PF04734"/>
    </source>
</evidence>
<reference evidence="2" key="1">
    <citation type="submission" date="2022-01" db="EMBL/GenBank/DDBJ databases">
        <authorList>
            <person name="Criscuolo A."/>
        </authorList>
    </citation>
    <scope>NUCLEOTIDE SEQUENCE</scope>
    <source>
        <strain evidence="2">CIP111891</strain>
    </source>
</reference>
<dbReference type="InterPro" id="IPR031329">
    <property type="entry name" value="NEUT/ALK_ceramidase_N"/>
</dbReference>
<dbReference type="RefSeq" id="WP_236291297.1">
    <property type="nucleotide sequence ID" value="NZ_CAKMMW010000020.1"/>
</dbReference>
<evidence type="ECO:0000313" key="2">
    <source>
        <dbReference type="EMBL" id="CAH1221446.1"/>
    </source>
</evidence>
<comment type="caution">
    <text evidence="2">The sequence shown here is derived from an EMBL/GenBank/DDBJ whole genome shotgun (WGS) entry which is preliminary data.</text>
</comment>
<organism evidence="2 3">
    <name type="scientific">Paenibacillus allorhizoplanae</name>
    <dbReference type="NCBI Taxonomy" id="2905648"/>
    <lineage>
        <taxon>Bacteria</taxon>
        <taxon>Bacillati</taxon>
        <taxon>Bacillota</taxon>
        <taxon>Bacilli</taxon>
        <taxon>Bacillales</taxon>
        <taxon>Paenibacillaceae</taxon>
        <taxon>Paenibacillus</taxon>
    </lineage>
</organism>
<dbReference type="EMBL" id="CAKMMW010000020">
    <property type="protein sequence ID" value="CAH1221446.1"/>
    <property type="molecule type" value="Genomic_DNA"/>
</dbReference>
<feature type="domain" description="Neutral/alkaline non-lysosomal ceramidase N-terminal" evidence="1">
    <location>
        <begin position="5"/>
        <end position="224"/>
    </location>
</feature>
<name>A0ABN8H2Q5_9BACL</name>
<dbReference type="Proteomes" id="UP000838821">
    <property type="component" value="Unassembled WGS sequence"/>
</dbReference>
<accession>A0ABN8H2Q5</accession>
<evidence type="ECO:0000313" key="3">
    <source>
        <dbReference type="Proteomes" id="UP000838821"/>
    </source>
</evidence>
<gene>
    <name evidence="2" type="ORF">PAECIP111891_05184</name>
</gene>
<proteinExistence type="predicted"/>
<protein>
    <recommendedName>
        <fullName evidence="1">Neutral/alkaline non-lysosomal ceramidase N-terminal domain-containing protein</fullName>
    </recommendedName>
</protein>
<dbReference type="Pfam" id="PF04734">
    <property type="entry name" value="Ceramidase_alk"/>
    <property type="match status" value="1"/>
</dbReference>
<keyword evidence="3" id="KW-1185">Reference proteome</keyword>